<dbReference type="GO" id="GO:0052689">
    <property type="term" value="F:carboxylic ester hydrolase activity"/>
    <property type="evidence" value="ECO:0007669"/>
    <property type="project" value="TreeGrafter"/>
</dbReference>
<comment type="similarity">
    <text evidence="1">Belongs to the type-B carboxylesterase/lipase family.</text>
</comment>
<gene>
    <name evidence="5" type="ORF">MSAN_00551500</name>
</gene>
<dbReference type="Gene3D" id="3.40.50.1820">
    <property type="entry name" value="alpha/beta hydrolase"/>
    <property type="match status" value="1"/>
</dbReference>
<feature type="signal peptide" evidence="3">
    <location>
        <begin position="1"/>
        <end position="18"/>
    </location>
</feature>
<feature type="domain" description="Carboxylesterase type B" evidence="4">
    <location>
        <begin position="22"/>
        <end position="323"/>
    </location>
</feature>
<dbReference type="InterPro" id="IPR002018">
    <property type="entry name" value="CarbesteraseB"/>
</dbReference>
<accession>A0A8H7DFD3</accession>
<name>A0A8H7DFD3_9AGAR</name>
<dbReference type="AlphaFoldDB" id="A0A8H7DFD3"/>
<protein>
    <submittedName>
        <fullName evidence="5">Carboxylic ester hydrolase</fullName>
    </submittedName>
</protein>
<dbReference type="InterPro" id="IPR029058">
    <property type="entry name" value="AB_hydrolase_fold"/>
</dbReference>
<dbReference type="OrthoDB" id="408631at2759"/>
<dbReference type="EMBL" id="JACAZH010000003">
    <property type="protein sequence ID" value="KAF7373419.1"/>
    <property type="molecule type" value="Genomic_DNA"/>
</dbReference>
<proteinExistence type="inferred from homology"/>
<reference evidence="5" key="1">
    <citation type="submission" date="2020-05" db="EMBL/GenBank/DDBJ databases">
        <title>Mycena genomes resolve the evolution of fungal bioluminescence.</title>
        <authorList>
            <person name="Tsai I.J."/>
        </authorList>
    </citation>
    <scope>NUCLEOTIDE SEQUENCE</scope>
    <source>
        <strain evidence="5">160909Yilan</strain>
    </source>
</reference>
<keyword evidence="6" id="KW-1185">Reference proteome</keyword>
<dbReference type="InterPro" id="IPR019819">
    <property type="entry name" value="Carboxylesterase_B_CS"/>
</dbReference>
<evidence type="ECO:0000259" key="4">
    <source>
        <dbReference type="Pfam" id="PF00135"/>
    </source>
</evidence>
<feature type="chain" id="PRO_5034447597" evidence="3">
    <location>
        <begin position="19"/>
        <end position="560"/>
    </location>
</feature>
<dbReference type="PANTHER" id="PTHR43918">
    <property type="entry name" value="ACETYLCHOLINESTERASE"/>
    <property type="match status" value="1"/>
</dbReference>
<evidence type="ECO:0000313" key="6">
    <source>
        <dbReference type="Proteomes" id="UP000623467"/>
    </source>
</evidence>
<evidence type="ECO:0000256" key="1">
    <source>
        <dbReference type="ARBA" id="ARBA00005964"/>
    </source>
</evidence>
<evidence type="ECO:0000256" key="3">
    <source>
        <dbReference type="SAM" id="SignalP"/>
    </source>
</evidence>
<keyword evidence="3" id="KW-0732">Signal</keyword>
<sequence>MRISRALVSALFASLCYATPVLVSTTSGLLQGSQTNGVSSFKGIRFGQPPTGALRWEPPVPFISASLQNVTTLGPACVQQFAFASSALDQFLFNNPADPPAESEDCLFLNVWAPASAKQKLPVLVWIYGGALSFGTASLPTYDGTSFAANQNIVVISPLAGNNLGFLDQELALLWVQENIAKFNGDPDQVTIMGQSAGAQSVSYAISRHNPGNAPFRAGIMLSGAQVSTSPIPTFASFNNFSAAVGCTQAPGPARLACLKQVPEATIRNFTNGPSSGSFTPVVDDVTVFSDPLERIRTGLTARVPFIIGNMQDDGSVFAVGLTDLSAFLTATFDGLVTADEVRPLYPGLNDSQIISEIIKDAEFLCPAELWSGAAVGAGVANVFRYTYGAVFADLQLFPGAGAWHSSELPEIFGTFIPATATAAEVTLSHTMQTAVANFIKNPTAAPAPNWPKYVPGSLTTTLAKLAYNGNVDADNVVQAVESDSIVHSHRHSVILGTALFWTLFYLNGVTAARLETTLQLQSSALKRGMDSPITFILSHLPVGYFIYSLSSPVNGIGQP</sequence>
<dbReference type="PANTHER" id="PTHR43918:SF4">
    <property type="entry name" value="CARBOXYLIC ESTER HYDROLASE"/>
    <property type="match status" value="1"/>
</dbReference>
<dbReference type="SUPFAM" id="SSF53474">
    <property type="entry name" value="alpha/beta-Hydrolases"/>
    <property type="match status" value="1"/>
</dbReference>
<dbReference type="InterPro" id="IPR050654">
    <property type="entry name" value="AChE-related_enzymes"/>
</dbReference>
<keyword evidence="2 5" id="KW-0378">Hydrolase</keyword>
<evidence type="ECO:0000256" key="2">
    <source>
        <dbReference type="ARBA" id="ARBA00022801"/>
    </source>
</evidence>
<dbReference type="Pfam" id="PF00135">
    <property type="entry name" value="COesterase"/>
    <property type="match status" value="1"/>
</dbReference>
<evidence type="ECO:0000313" key="5">
    <source>
        <dbReference type="EMBL" id="KAF7373419.1"/>
    </source>
</evidence>
<organism evidence="5 6">
    <name type="scientific">Mycena sanguinolenta</name>
    <dbReference type="NCBI Taxonomy" id="230812"/>
    <lineage>
        <taxon>Eukaryota</taxon>
        <taxon>Fungi</taxon>
        <taxon>Dikarya</taxon>
        <taxon>Basidiomycota</taxon>
        <taxon>Agaricomycotina</taxon>
        <taxon>Agaricomycetes</taxon>
        <taxon>Agaricomycetidae</taxon>
        <taxon>Agaricales</taxon>
        <taxon>Marasmiineae</taxon>
        <taxon>Mycenaceae</taxon>
        <taxon>Mycena</taxon>
    </lineage>
</organism>
<dbReference type="PROSITE" id="PS00941">
    <property type="entry name" value="CARBOXYLESTERASE_B_2"/>
    <property type="match status" value="1"/>
</dbReference>
<dbReference type="Proteomes" id="UP000623467">
    <property type="component" value="Unassembled WGS sequence"/>
</dbReference>
<comment type="caution">
    <text evidence="5">The sequence shown here is derived from an EMBL/GenBank/DDBJ whole genome shotgun (WGS) entry which is preliminary data.</text>
</comment>